<dbReference type="PhylomeDB" id="Q6N601"/>
<name>Q6N601_RHOPA</name>
<dbReference type="DNASU" id="2693163"/>
<protein>
    <recommendedName>
        <fullName evidence="1">DUF4145 domain-containing protein</fullName>
    </recommendedName>
</protein>
<sequence length="261" mass="29157">MDDAMVSAVTCGAVMAFDRNIWIEKFLENSVPSFPCPHCSRGVLGFDGKSFWKEEPKHSKDAHAHDDWDPTWIEERFVMFLRCGVAKCGEVVAVSGNIEVEEVVDEDEGYDFASVLYPTSLVPAPPIIQMTDGTPDEVAGELSLAFQLFWADLGASATKIRTSVERLMDHFKVARYSRTKGKLKPIPLYNRIEAFIKANGKVVHQDHLHALRVVGNLGTHKNSLTRSDILEAFQVYEHALDELIGKKSASIAKLARKLKKK</sequence>
<reference evidence="2" key="1">
    <citation type="journal article" date="2004" name="Nat. Biotechnol.">
        <title>Complete genome sequence of the metabolically versatile photosynthetic bacterium Rhodopseudomonas palustris.</title>
        <authorList>
            <person name="Larimer F.W."/>
            <person name="Chain P."/>
            <person name="Hauser L."/>
            <person name="Lamerdin J."/>
            <person name="Malfatti S."/>
            <person name="Do L."/>
            <person name="Land M.L."/>
            <person name="Pelletier D.A."/>
            <person name="Beatty J.T."/>
            <person name="Lang A.S."/>
            <person name="Tabita F.R."/>
            <person name="Gibson J.L."/>
            <person name="Hanson T.E."/>
            <person name="Bobst C."/>
            <person name="Torres J.L."/>
            <person name="Peres C."/>
            <person name="Harrison F.H."/>
            <person name="Gibson J."/>
            <person name="Harwood C.S."/>
        </authorList>
    </citation>
    <scope>NUCLEOTIDE SEQUENCE [LARGE SCALE GENOMIC DNA]</scope>
    <source>
        <strain evidence="2">CGA009</strain>
    </source>
</reference>
<evidence type="ECO:0000313" key="2">
    <source>
        <dbReference type="EMBL" id="CAE28259.1"/>
    </source>
</evidence>
<dbReference type="InterPro" id="IPR025285">
    <property type="entry name" value="DUF4145"/>
</dbReference>
<accession>Q6N601</accession>
<dbReference type="EMBL" id="BX572602">
    <property type="protein sequence ID" value="CAE28259.1"/>
    <property type="molecule type" value="Genomic_DNA"/>
</dbReference>
<evidence type="ECO:0000259" key="1">
    <source>
        <dbReference type="Pfam" id="PF13643"/>
    </source>
</evidence>
<dbReference type="eggNOG" id="ENOG5032RNM">
    <property type="taxonomic scope" value="Bacteria"/>
</dbReference>
<dbReference type="AlphaFoldDB" id="Q6N601"/>
<dbReference type="Pfam" id="PF13643">
    <property type="entry name" value="DUF4145"/>
    <property type="match status" value="1"/>
</dbReference>
<proteinExistence type="predicted"/>
<gene>
    <name evidence="2" type="ordered locus">RPA2817</name>
</gene>
<dbReference type="HOGENOM" id="CLU_096471_0_0_5"/>
<organism evidence="2">
    <name type="scientific">Rhodopseudomonas palustris (strain ATCC BAA-98 / CGA009)</name>
    <dbReference type="NCBI Taxonomy" id="258594"/>
    <lineage>
        <taxon>Bacteria</taxon>
        <taxon>Pseudomonadati</taxon>
        <taxon>Pseudomonadota</taxon>
        <taxon>Alphaproteobacteria</taxon>
        <taxon>Hyphomicrobiales</taxon>
        <taxon>Nitrobacteraceae</taxon>
        <taxon>Rhodopseudomonas</taxon>
    </lineage>
</organism>
<feature type="domain" description="DUF4145" evidence="1">
    <location>
        <begin position="145"/>
        <end position="235"/>
    </location>
</feature>